<feature type="non-terminal residue" evidence="1">
    <location>
        <position position="51"/>
    </location>
</feature>
<evidence type="ECO:0000313" key="2">
    <source>
        <dbReference type="Proteomes" id="UP000824469"/>
    </source>
</evidence>
<keyword evidence="2" id="KW-1185">Reference proteome</keyword>
<evidence type="ECO:0000313" key="1">
    <source>
        <dbReference type="EMBL" id="KAH9302308.1"/>
    </source>
</evidence>
<protein>
    <submittedName>
        <fullName evidence="1">Uncharacterized protein</fullName>
    </submittedName>
</protein>
<dbReference type="AlphaFoldDB" id="A0AA38CPJ4"/>
<comment type="caution">
    <text evidence="1">The sequence shown here is derived from an EMBL/GenBank/DDBJ whole genome shotgun (WGS) entry which is preliminary data.</text>
</comment>
<proteinExistence type="predicted"/>
<dbReference type="Proteomes" id="UP000824469">
    <property type="component" value="Unassembled WGS sequence"/>
</dbReference>
<sequence length="51" mass="5626">HHGNGLAFLTSTLTKMIQYMLTARSSPWRPAIVISEGSMILSPCTWSDCSK</sequence>
<dbReference type="EMBL" id="JAHRHJ020000009">
    <property type="protein sequence ID" value="KAH9302308.1"/>
    <property type="molecule type" value="Genomic_DNA"/>
</dbReference>
<feature type="non-terminal residue" evidence="1">
    <location>
        <position position="1"/>
    </location>
</feature>
<accession>A0AA38CPJ4</accession>
<reference evidence="1 2" key="1">
    <citation type="journal article" date="2021" name="Nat. Plants">
        <title>The Taxus genome provides insights into paclitaxel biosynthesis.</title>
        <authorList>
            <person name="Xiong X."/>
            <person name="Gou J."/>
            <person name="Liao Q."/>
            <person name="Li Y."/>
            <person name="Zhou Q."/>
            <person name="Bi G."/>
            <person name="Li C."/>
            <person name="Du R."/>
            <person name="Wang X."/>
            <person name="Sun T."/>
            <person name="Guo L."/>
            <person name="Liang H."/>
            <person name="Lu P."/>
            <person name="Wu Y."/>
            <person name="Zhang Z."/>
            <person name="Ro D.K."/>
            <person name="Shang Y."/>
            <person name="Huang S."/>
            <person name="Yan J."/>
        </authorList>
    </citation>
    <scope>NUCLEOTIDE SEQUENCE [LARGE SCALE GENOMIC DNA]</scope>
    <source>
        <strain evidence="1">Ta-2019</strain>
    </source>
</reference>
<organism evidence="1 2">
    <name type="scientific">Taxus chinensis</name>
    <name type="common">Chinese yew</name>
    <name type="synonym">Taxus wallichiana var. chinensis</name>
    <dbReference type="NCBI Taxonomy" id="29808"/>
    <lineage>
        <taxon>Eukaryota</taxon>
        <taxon>Viridiplantae</taxon>
        <taxon>Streptophyta</taxon>
        <taxon>Embryophyta</taxon>
        <taxon>Tracheophyta</taxon>
        <taxon>Spermatophyta</taxon>
        <taxon>Pinopsida</taxon>
        <taxon>Pinidae</taxon>
        <taxon>Conifers II</taxon>
        <taxon>Cupressales</taxon>
        <taxon>Taxaceae</taxon>
        <taxon>Taxus</taxon>
    </lineage>
</organism>
<name>A0AA38CPJ4_TAXCH</name>
<gene>
    <name evidence="1" type="ORF">KI387_013891</name>
</gene>